<evidence type="ECO:0000256" key="4">
    <source>
        <dbReference type="ARBA" id="ARBA00023136"/>
    </source>
</evidence>
<feature type="transmembrane region" description="Helical" evidence="5">
    <location>
        <begin position="83"/>
        <end position="104"/>
    </location>
</feature>
<dbReference type="InterPro" id="IPR001129">
    <property type="entry name" value="Membr-assoc_MAPEG"/>
</dbReference>
<reference evidence="6 7" key="1">
    <citation type="submission" date="2020-08" db="EMBL/GenBank/DDBJ databases">
        <title>Genomic Encyclopedia of Type Strains, Phase IV (KMG-IV): sequencing the most valuable type-strain genomes for metagenomic binning, comparative biology and taxonomic classification.</title>
        <authorList>
            <person name="Goeker M."/>
        </authorList>
    </citation>
    <scope>NUCLEOTIDE SEQUENCE [LARGE SCALE GENOMIC DNA]</scope>
    <source>
        <strain evidence="6 7">DSM 22336</strain>
    </source>
</reference>
<dbReference type="EMBL" id="JACIIU010000002">
    <property type="protein sequence ID" value="MBB6260060.1"/>
    <property type="molecule type" value="Genomic_DNA"/>
</dbReference>
<dbReference type="PANTHER" id="PTHR35371:SF1">
    <property type="entry name" value="BLR7753 PROTEIN"/>
    <property type="match status" value="1"/>
</dbReference>
<feature type="transmembrane region" description="Helical" evidence="5">
    <location>
        <begin position="111"/>
        <end position="130"/>
    </location>
</feature>
<feature type="transmembrane region" description="Helical" evidence="5">
    <location>
        <begin position="60"/>
        <end position="77"/>
    </location>
</feature>
<sequence length="131" mass="14252">MTPELYLLTATLVLAIIHVMAPAAFRNRETGSEYNMGPRDEQGPPVGIITARLQRAQKNFYETLPLFIAAVLIAHIAGKTGTLTLTGAWLFVLARFAYLPLYAIGQGPFRSISWGISMLGLLLVLVAVIVP</sequence>
<evidence type="ECO:0000256" key="3">
    <source>
        <dbReference type="ARBA" id="ARBA00022989"/>
    </source>
</evidence>
<dbReference type="RefSeq" id="WP_184219746.1">
    <property type="nucleotide sequence ID" value="NZ_JACIIU010000002.1"/>
</dbReference>
<feature type="transmembrane region" description="Helical" evidence="5">
    <location>
        <begin position="6"/>
        <end position="25"/>
    </location>
</feature>
<proteinExistence type="predicted"/>
<evidence type="ECO:0000313" key="6">
    <source>
        <dbReference type="EMBL" id="MBB6260060.1"/>
    </source>
</evidence>
<dbReference type="Pfam" id="PF01124">
    <property type="entry name" value="MAPEG"/>
    <property type="match status" value="1"/>
</dbReference>
<keyword evidence="7" id="KW-1185">Reference proteome</keyword>
<dbReference type="Gene3D" id="1.20.120.550">
    <property type="entry name" value="Membrane associated eicosanoid/glutathione metabolism-like domain"/>
    <property type="match status" value="1"/>
</dbReference>
<gene>
    <name evidence="6" type="ORF">FHS77_000584</name>
</gene>
<evidence type="ECO:0000313" key="7">
    <source>
        <dbReference type="Proteomes" id="UP000555393"/>
    </source>
</evidence>
<dbReference type="InterPro" id="IPR023352">
    <property type="entry name" value="MAPEG-like_dom_sf"/>
</dbReference>
<evidence type="ECO:0000256" key="5">
    <source>
        <dbReference type="SAM" id="Phobius"/>
    </source>
</evidence>
<keyword evidence="3 5" id="KW-1133">Transmembrane helix</keyword>
<name>A0A841LT28_9HYPH</name>
<comment type="caution">
    <text evidence="6">The sequence shown here is derived from an EMBL/GenBank/DDBJ whole genome shotgun (WGS) entry which is preliminary data.</text>
</comment>
<evidence type="ECO:0000256" key="2">
    <source>
        <dbReference type="ARBA" id="ARBA00022692"/>
    </source>
</evidence>
<keyword evidence="2 5" id="KW-0812">Transmembrane</keyword>
<comment type="subcellular location">
    <subcellularLocation>
        <location evidence="1">Membrane</location>
    </subcellularLocation>
</comment>
<evidence type="ECO:0000256" key="1">
    <source>
        <dbReference type="ARBA" id="ARBA00004370"/>
    </source>
</evidence>
<keyword evidence="4 5" id="KW-0472">Membrane</keyword>
<organism evidence="6 7">
    <name type="scientific">Paenochrobactrum gallinarii</name>
    <dbReference type="NCBI Taxonomy" id="643673"/>
    <lineage>
        <taxon>Bacteria</taxon>
        <taxon>Pseudomonadati</taxon>
        <taxon>Pseudomonadota</taxon>
        <taxon>Alphaproteobacteria</taxon>
        <taxon>Hyphomicrobiales</taxon>
        <taxon>Brucellaceae</taxon>
        <taxon>Paenochrobactrum</taxon>
    </lineage>
</organism>
<dbReference type="SUPFAM" id="SSF161084">
    <property type="entry name" value="MAPEG domain-like"/>
    <property type="match status" value="1"/>
</dbReference>
<dbReference type="PANTHER" id="PTHR35371">
    <property type="entry name" value="INNER MEMBRANE PROTEIN"/>
    <property type="match status" value="1"/>
</dbReference>
<protein>
    <submittedName>
        <fullName evidence="6">Putative MAPEG superfamily protein</fullName>
    </submittedName>
</protein>
<accession>A0A841LT28</accession>
<dbReference type="Proteomes" id="UP000555393">
    <property type="component" value="Unassembled WGS sequence"/>
</dbReference>
<dbReference type="GO" id="GO:0016020">
    <property type="term" value="C:membrane"/>
    <property type="evidence" value="ECO:0007669"/>
    <property type="project" value="UniProtKB-SubCell"/>
</dbReference>
<dbReference type="AlphaFoldDB" id="A0A841LT28"/>